<sequence length="206" mass="21429">MVSRIRFGLLAVSLALLVVMVGNGNAQVLLNEVLADPASDWDGDGAHNSRDDEWVEIVNVGIEAVDLTNYHLAGADGALRYGFSGSLAPGAVRVVYGSESYNWEVATGNPAFGLRLANGGGAITLVVLAADTTQVDCYEYLDHEADDDRSSGRVPDGGTWQLFDALNVYDGTEAPLGSGCVPTPGATVSCPTAVEPKTWGGVKKGG</sequence>
<evidence type="ECO:0000313" key="2">
    <source>
        <dbReference type="EMBL" id="NNF06193.1"/>
    </source>
</evidence>
<proteinExistence type="predicted"/>
<evidence type="ECO:0000259" key="1">
    <source>
        <dbReference type="PROSITE" id="PS51841"/>
    </source>
</evidence>
<dbReference type="AlphaFoldDB" id="A0A7Y2EDS4"/>
<dbReference type="InterPro" id="IPR036415">
    <property type="entry name" value="Lamin_tail_dom_sf"/>
</dbReference>
<dbReference type="SUPFAM" id="SSF74853">
    <property type="entry name" value="Lamin A/C globular tail domain"/>
    <property type="match status" value="1"/>
</dbReference>
<comment type="caution">
    <text evidence="2">The sequence shown here is derived from an EMBL/GenBank/DDBJ whole genome shotgun (WGS) entry which is preliminary data.</text>
</comment>
<accession>A0A7Y2EDS4</accession>
<organism evidence="2 3">
    <name type="scientific">Eiseniibacteriota bacterium</name>
    <dbReference type="NCBI Taxonomy" id="2212470"/>
    <lineage>
        <taxon>Bacteria</taxon>
        <taxon>Candidatus Eiseniibacteriota</taxon>
    </lineage>
</organism>
<feature type="domain" description="LTD" evidence="1">
    <location>
        <begin position="23"/>
        <end position="136"/>
    </location>
</feature>
<gene>
    <name evidence="2" type="ORF">HKN21_05485</name>
</gene>
<dbReference type="PROSITE" id="PS51841">
    <property type="entry name" value="LTD"/>
    <property type="match status" value="1"/>
</dbReference>
<dbReference type="InterPro" id="IPR001322">
    <property type="entry name" value="Lamin_tail_dom"/>
</dbReference>
<protein>
    <submittedName>
        <fullName evidence="2">Lamin tail domain-containing protein</fullName>
    </submittedName>
</protein>
<name>A0A7Y2EDS4_UNCEI</name>
<dbReference type="EMBL" id="JABDJR010000209">
    <property type="protein sequence ID" value="NNF06193.1"/>
    <property type="molecule type" value="Genomic_DNA"/>
</dbReference>
<dbReference type="Pfam" id="PF00932">
    <property type="entry name" value="LTD"/>
    <property type="match status" value="1"/>
</dbReference>
<dbReference type="Proteomes" id="UP000547674">
    <property type="component" value="Unassembled WGS sequence"/>
</dbReference>
<evidence type="ECO:0000313" key="3">
    <source>
        <dbReference type="Proteomes" id="UP000547674"/>
    </source>
</evidence>
<reference evidence="2 3" key="1">
    <citation type="submission" date="2020-03" db="EMBL/GenBank/DDBJ databases">
        <title>Metabolic flexibility allows generalist bacteria to become dominant in a frequently disturbed ecosystem.</title>
        <authorList>
            <person name="Chen Y.-J."/>
            <person name="Leung P.M."/>
            <person name="Bay S.K."/>
            <person name="Hugenholtz P."/>
            <person name="Kessler A.J."/>
            <person name="Shelley G."/>
            <person name="Waite D.W."/>
            <person name="Cook P.L."/>
            <person name="Greening C."/>
        </authorList>
    </citation>
    <scope>NUCLEOTIDE SEQUENCE [LARGE SCALE GENOMIC DNA]</scope>
    <source>
        <strain evidence="2">SS_bin_28</strain>
    </source>
</reference>